<dbReference type="EMBL" id="PDUG01000017">
    <property type="protein sequence ID" value="PIC12896.1"/>
    <property type="molecule type" value="Genomic_DNA"/>
</dbReference>
<reference evidence="2" key="1">
    <citation type="submission" date="2017-10" db="EMBL/GenBank/DDBJ databases">
        <title>Rapid genome shrinkage in a self-fertile nematode reveals novel sperm competition proteins.</title>
        <authorList>
            <person name="Yin D."/>
            <person name="Schwarz E.M."/>
            <person name="Thomas C.G."/>
            <person name="Felde R.L."/>
            <person name="Korf I.F."/>
            <person name="Cutter A.D."/>
            <person name="Schartner C.M."/>
            <person name="Ralston E.J."/>
            <person name="Meyer B.J."/>
            <person name="Haag E.S."/>
        </authorList>
    </citation>
    <scope>NUCLEOTIDE SEQUENCE [LARGE SCALE GENOMIC DNA]</scope>
    <source>
        <strain evidence="2">JU1422</strain>
    </source>
</reference>
<dbReference type="AlphaFoldDB" id="A0A2G5SDC0"/>
<organism evidence="1 2">
    <name type="scientific">Caenorhabditis nigoni</name>
    <dbReference type="NCBI Taxonomy" id="1611254"/>
    <lineage>
        <taxon>Eukaryota</taxon>
        <taxon>Metazoa</taxon>
        <taxon>Ecdysozoa</taxon>
        <taxon>Nematoda</taxon>
        <taxon>Chromadorea</taxon>
        <taxon>Rhabditida</taxon>
        <taxon>Rhabditina</taxon>
        <taxon>Rhabditomorpha</taxon>
        <taxon>Rhabditoidea</taxon>
        <taxon>Rhabditidae</taxon>
        <taxon>Peloderinae</taxon>
        <taxon>Caenorhabditis</taxon>
    </lineage>
</organism>
<sequence>MLANDKKSVLSSTNQDYEHFPNSANISFSELNEHSLPDLERYITIAVVHNALDLDICQKQVKKINVEGAD</sequence>
<evidence type="ECO:0000313" key="2">
    <source>
        <dbReference type="Proteomes" id="UP000230233"/>
    </source>
</evidence>
<accession>A0A2G5SDC0</accession>
<name>A0A2G5SDC0_9PELO</name>
<dbReference type="Proteomes" id="UP000230233">
    <property type="component" value="Unassembled WGS sequence"/>
</dbReference>
<gene>
    <name evidence="1" type="ORF">B9Z55_028133</name>
</gene>
<keyword evidence="2" id="KW-1185">Reference proteome</keyword>
<evidence type="ECO:0000313" key="1">
    <source>
        <dbReference type="EMBL" id="PIC12896.1"/>
    </source>
</evidence>
<comment type="caution">
    <text evidence="1">The sequence shown here is derived from an EMBL/GenBank/DDBJ whole genome shotgun (WGS) entry which is preliminary data.</text>
</comment>
<proteinExistence type="predicted"/>
<protein>
    <submittedName>
        <fullName evidence="1">Uncharacterized protein</fullName>
    </submittedName>
</protein>